<keyword evidence="9" id="KW-1185">Reference proteome</keyword>
<evidence type="ECO:0000313" key="8">
    <source>
        <dbReference type="EMBL" id="KAF4636171.1"/>
    </source>
</evidence>
<protein>
    <recommendedName>
        <fullName evidence="10">G protein-coupled receptor</fullName>
    </recommendedName>
</protein>
<feature type="transmembrane region" description="Helical" evidence="5">
    <location>
        <begin position="148"/>
        <end position="171"/>
    </location>
</feature>
<dbReference type="AlphaFoldDB" id="A0A8H4RW20"/>
<comment type="subcellular location">
    <subcellularLocation>
        <location evidence="1">Membrane</location>
        <topology evidence="1">Multi-pass membrane protein</topology>
    </subcellularLocation>
</comment>
<feature type="transmembrane region" description="Helical" evidence="5">
    <location>
        <begin position="111"/>
        <end position="136"/>
    </location>
</feature>
<dbReference type="PANTHER" id="PTHR23112">
    <property type="entry name" value="G PROTEIN-COUPLED RECEPTOR 157-RELATED"/>
    <property type="match status" value="1"/>
</dbReference>
<dbReference type="OrthoDB" id="5368598at2759"/>
<feature type="domain" description="G protein-coupled receptor GPR1/2/3 C-terminal" evidence="7">
    <location>
        <begin position="436"/>
        <end position="509"/>
    </location>
</feature>
<evidence type="ECO:0000256" key="1">
    <source>
        <dbReference type="ARBA" id="ARBA00004141"/>
    </source>
</evidence>
<evidence type="ECO:0000259" key="6">
    <source>
        <dbReference type="Pfam" id="PF11710"/>
    </source>
</evidence>
<feature type="transmembrane region" description="Helical" evidence="5">
    <location>
        <begin position="200"/>
        <end position="220"/>
    </location>
</feature>
<evidence type="ECO:0000256" key="5">
    <source>
        <dbReference type="SAM" id="Phobius"/>
    </source>
</evidence>
<dbReference type="InterPro" id="IPR022596">
    <property type="entry name" value="GPR1/2/3_C"/>
</dbReference>
<dbReference type="GO" id="GO:0004930">
    <property type="term" value="F:G protein-coupled receptor activity"/>
    <property type="evidence" value="ECO:0007669"/>
    <property type="project" value="TreeGrafter"/>
</dbReference>
<feature type="transmembrane region" description="Helical" evidence="5">
    <location>
        <begin position="479"/>
        <end position="500"/>
    </location>
</feature>
<feature type="transmembrane region" description="Helical" evidence="5">
    <location>
        <begin position="447"/>
        <end position="467"/>
    </location>
</feature>
<evidence type="ECO:0000313" key="9">
    <source>
        <dbReference type="Proteomes" id="UP000566819"/>
    </source>
</evidence>
<dbReference type="Pfam" id="PF11710">
    <property type="entry name" value="Git3"/>
    <property type="match status" value="1"/>
</dbReference>
<accession>A0A8H4RW20</accession>
<keyword evidence="4 5" id="KW-0472">Membrane</keyword>
<reference evidence="8 9" key="1">
    <citation type="submission" date="2020-03" db="EMBL/GenBank/DDBJ databases">
        <title>Draft Genome Sequence of Cudoniella acicularis.</title>
        <authorList>
            <person name="Buettner E."/>
            <person name="Kellner H."/>
        </authorList>
    </citation>
    <scope>NUCLEOTIDE SEQUENCE [LARGE SCALE GENOMIC DNA]</scope>
    <source>
        <strain evidence="8 9">DSM 108380</strain>
    </source>
</reference>
<dbReference type="PANTHER" id="PTHR23112:SF37">
    <property type="entry name" value="G PROTEIN-COUPLED RECEPTOR GPR1"/>
    <property type="match status" value="1"/>
</dbReference>
<organism evidence="8 9">
    <name type="scientific">Cudoniella acicularis</name>
    <dbReference type="NCBI Taxonomy" id="354080"/>
    <lineage>
        <taxon>Eukaryota</taxon>
        <taxon>Fungi</taxon>
        <taxon>Dikarya</taxon>
        <taxon>Ascomycota</taxon>
        <taxon>Pezizomycotina</taxon>
        <taxon>Leotiomycetes</taxon>
        <taxon>Helotiales</taxon>
        <taxon>Tricladiaceae</taxon>
        <taxon>Cudoniella</taxon>
    </lineage>
</organism>
<comment type="caution">
    <text evidence="8">The sequence shown here is derived from an EMBL/GenBank/DDBJ whole genome shotgun (WGS) entry which is preliminary data.</text>
</comment>
<gene>
    <name evidence="8" type="ORF">G7Y89_g1921</name>
</gene>
<dbReference type="Proteomes" id="UP000566819">
    <property type="component" value="Unassembled WGS sequence"/>
</dbReference>
<evidence type="ECO:0000256" key="3">
    <source>
        <dbReference type="ARBA" id="ARBA00022989"/>
    </source>
</evidence>
<evidence type="ECO:0000256" key="4">
    <source>
        <dbReference type="ARBA" id="ARBA00023136"/>
    </source>
</evidence>
<evidence type="ECO:0008006" key="10">
    <source>
        <dbReference type="Google" id="ProtNLM"/>
    </source>
</evidence>
<feature type="transmembrane region" description="Helical" evidence="5">
    <location>
        <begin position="36"/>
        <end position="61"/>
    </location>
</feature>
<keyword evidence="2 5" id="KW-0812">Transmembrane</keyword>
<evidence type="ECO:0000256" key="2">
    <source>
        <dbReference type="ARBA" id="ARBA00022692"/>
    </source>
</evidence>
<dbReference type="EMBL" id="JAAMPI010000079">
    <property type="protein sequence ID" value="KAF4636171.1"/>
    <property type="molecule type" value="Genomic_DNA"/>
</dbReference>
<dbReference type="Pfam" id="PF11970">
    <property type="entry name" value="GPR_Gpa2_C"/>
    <property type="match status" value="1"/>
</dbReference>
<feature type="domain" description="Glucose receptor Git3-like N-terminal" evidence="6">
    <location>
        <begin position="38"/>
        <end position="225"/>
    </location>
</feature>
<dbReference type="GO" id="GO:0007189">
    <property type="term" value="P:adenylate cyclase-activating G protein-coupled receptor signaling pathway"/>
    <property type="evidence" value="ECO:0007669"/>
    <property type="project" value="TreeGrafter"/>
</dbReference>
<keyword evidence="3 5" id="KW-1133">Transmembrane helix</keyword>
<evidence type="ECO:0000259" key="7">
    <source>
        <dbReference type="Pfam" id="PF11970"/>
    </source>
</evidence>
<dbReference type="GO" id="GO:0005886">
    <property type="term" value="C:plasma membrane"/>
    <property type="evidence" value="ECO:0007669"/>
    <property type="project" value="TreeGrafter"/>
</dbReference>
<dbReference type="InterPro" id="IPR023041">
    <property type="entry name" value="Glucose_rcpt_Git3-like_N"/>
</dbReference>
<dbReference type="Gene3D" id="1.20.1070.10">
    <property type="entry name" value="Rhodopsin 7-helix transmembrane proteins"/>
    <property type="match status" value="1"/>
</dbReference>
<proteinExistence type="predicted"/>
<name>A0A8H4RW20_9HELO</name>
<dbReference type="SUPFAM" id="SSF81321">
    <property type="entry name" value="Family A G protein-coupled receptor-like"/>
    <property type="match status" value="1"/>
</dbReference>
<feature type="transmembrane region" description="Helical" evidence="5">
    <location>
        <begin position="81"/>
        <end position="99"/>
    </location>
</feature>
<sequence length="600" mass="67775">MAPFPTSTLDGVQLDMRSLTQNSTGTTPNITPHDGYILQCIALTFATISVASAILAFYWFVKMRRTFRHDLIMLLIQSDMFKALWFMIYPIVVFSYGPVPSNSKFCQVNGFFISLGIEASDFAVLQIAVHTALYIFKPKATLGEGGLYPYRHFAYIGWVVFPLLMASLAFINDHDAYVSQGTYCYLPVRPLTYRLALSWIPRYIIFIVILIIYASIYYYVRYKFHGFNRAGIRSGTNNGSIYSAEGARRPPQRHSLPPTPRLACHGLIPDSRQASIHESDPFKLGLTTMDSYRNGNGSLDGKTKAGTHRFTLSSFILRNKNPTLPIHSADTVASDDNSFVGLSTSTSPPFPRYSVSMPVSPRPAVLHGHESSSNTSWRDNFVRRFSPEVSGRPSIVDIFTILRHHPDGSDVPIPISQLQLVDSRGQNLADVEMLRTRDKIRRQLRFLFIYPLVYIGMWIVPFVTHVLQYDDRFAINPPFGLTCGMTVFVCSQAAVDCWLFSTREKPWRHIPGTDGSFFGSLKFWTGWGGVGKRRVVIHGPGKTREEMVREAREAYRRRDEEIAQRRIAAESGPRPESVPDEERWIGGIVLEEMAKVILGE</sequence>